<keyword evidence="2" id="KW-0732">Signal</keyword>
<accession>A0A1Y1JTI0</accession>
<dbReference type="RefSeq" id="XP_028547327.1">
    <property type="nucleotide sequence ID" value="XM_028691526.1"/>
</dbReference>
<dbReference type="OrthoDB" id="10295709at2759"/>
<feature type="signal peptide" evidence="2">
    <location>
        <begin position="1"/>
        <end position="28"/>
    </location>
</feature>
<dbReference type="GeneID" id="39745546"/>
<gene>
    <name evidence="3" type="ORF">PGO_004700</name>
</gene>
<dbReference type="AlphaFoldDB" id="A0A1Y1JTI0"/>
<dbReference type="Pfam" id="PF12420">
    <property type="entry name" value="DUF3671"/>
    <property type="match status" value="1"/>
</dbReference>
<dbReference type="EMBL" id="BDQF01000723">
    <property type="protein sequence ID" value="GAW84738.1"/>
    <property type="molecule type" value="Genomic_DNA"/>
</dbReference>
<feature type="transmembrane region" description="Helical" evidence="1">
    <location>
        <begin position="163"/>
        <end position="181"/>
    </location>
</feature>
<proteinExistence type="predicted"/>
<reference evidence="4" key="1">
    <citation type="submission" date="2017-04" db="EMBL/GenBank/DDBJ databases">
        <title>Plasmodium gonderi genome.</title>
        <authorList>
            <person name="Arisue N."/>
            <person name="Honma H."/>
            <person name="Kawai S."/>
            <person name="Tougan T."/>
            <person name="Tanabe K."/>
            <person name="Horii T."/>
        </authorList>
    </citation>
    <scope>NUCLEOTIDE SEQUENCE [LARGE SCALE GENOMIC DNA]</scope>
    <source>
        <strain evidence="4">ATCC 30045</strain>
    </source>
</reference>
<keyword evidence="1" id="KW-1133">Transmembrane helix</keyword>
<evidence type="ECO:0000313" key="3">
    <source>
        <dbReference type="EMBL" id="GAW84738.1"/>
    </source>
</evidence>
<dbReference type="OMA" id="ACIVINL"/>
<evidence type="ECO:0000256" key="2">
    <source>
        <dbReference type="SAM" id="SignalP"/>
    </source>
</evidence>
<feature type="chain" id="PRO_5013073098" evidence="2">
    <location>
        <begin position="29"/>
        <end position="210"/>
    </location>
</feature>
<sequence>MTKYFMLQYFNKILTLLFFAWIQYYSKDHEVPNNSVDSIKHVVTSLGRSKCRLLSIYDMLYDSEHEFLKNNDMSNINIPEFKGKNKKYKKNILKNMDNYFEKKLFKKLSEIHHYMHERDIHGEKNTNGVYRNLSIIFTLPVIVYLSGYFIFKKGYEWNVNLANVYIFSFVLTIFMLAYIFIKILKHRVLLEGKLNPRLTDYIYAFKSLFN</sequence>
<dbReference type="Proteomes" id="UP000195521">
    <property type="component" value="Unassembled WGS sequence"/>
</dbReference>
<evidence type="ECO:0000256" key="1">
    <source>
        <dbReference type="SAM" id="Phobius"/>
    </source>
</evidence>
<keyword evidence="1" id="KW-0812">Transmembrane</keyword>
<keyword evidence="4" id="KW-1185">Reference proteome</keyword>
<evidence type="ECO:0000313" key="4">
    <source>
        <dbReference type="Proteomes" id="UP000195521"/>
    </source>
</evidence>
<dbReference type="InterPro" id="IPR022139">
    <property type="entry name" value="Fam-L/Fam-M-like_plasmodium"/>
</dbReference>
<organism evidence="3 4">
    <name type="scientific">Plasmodium gonderi</name>
    <dbReference type="NCBI Taxonomy" id="77519"/>
    <lineage>
        <taxon>Eukaryota</taxon>
        <taxon>Sar</taxon>
        <taxon>Alveolata</taxon>
        <taxon>Apicomplexa</taxon>
        <taxon>Aconoidasida</taxon>
        <taxon>Haemosporida</taxon>
        <taxon>Plasmodiidae</taxon>
        <taxon>Plasmodium</taxon>
        <taxon>Plasmodium (Plasmodium)</taxon>
    </lineage>
</organism>
<feature type="transmembrane region" description="Helical" evidence="1">
    <location>
        <begin position="133"/>
        <end position="151"/>
    </location>
</feature>
<keyword evidence="1" id="KW-0472">Membrane</keyword>
<protein>
    <submittedName>
        <fullName evidence="3">Pv-fam-b protein</fullName>
    </submittedName>
</protein>
<name>A0A1Y1JTI0_PLAGO</name>
<comment type="caution">
    <text evidence="3">The sequence shown here is derived from an EMBL/GenBank/DDBJ whole genome shotgun (WGS) entry which is preliminary data.</text>
</comment>